<accession>A0A5S5MFD8</accession>
<dbReference type="AlphaFoldDB" id="A0A5S5MFD8"/>
<organism evidence="1 2">
    <name type="scientific">Desulfobotulus mexicanus</name>
    <dbReference type="NCBI Taxonomy" id="2586642"/>
    <lineage>
        <taxon>Bacteria</taxon>
        <taxon>Pseudomonadati</taxon>
        <taxon>Thermodesulfobacteriota</taxon>
        <taxon>Desulfobacteria</taxon>
        <taxon>Desulfobacterales</taxon>
        <taxon>Desulfobacteraceae</taxon>
        <taxon>Desulfobotulus</taxon>
    </lineage>
</organism>
<evidence type="ECO:0000313" key="1">
    <source>
        <dbReference type="EMBL" id="TYT74414.1"/>
    </source>
</evidence>
<keyword evidence="2" id="KW-1185">Reference proteome</keyword>
<protein>
    <submittedName>
        <fullName evidence="1">Uncharacterized protein</fullName>
    </submittedName>
</protein>
<evidence type="ECO:0000313" key="2">
    <source>
        <dbReference type="Proteomes" id="UP000321899"/>
    </source>
</evidence>
<dbReference type="EMBL" id="VDMB01000011">
    <property type="protein sequence ID" value="TYT74414.1"/>
    <property type="molecule type" value="Genomic_DNA"/>
</dbReference>
<dbReference type="Proteomes" id="UP000321899">
    <property type="component" value="Unassembled WGS sequence"/>
</dbReference>
<proteinExistence type="predicted"/>
<gene>
    <name evidence="1" type="ORF">FIM25_09635</name>
</gene>
<name>A0A5S5MFD8_9BACT</name>
<dbReference type="OrthoDB" id="9799906at2"/>
<dbReference type="RefSeq" id="WP_139448683.1">
    <property type="nucleotide sequence ID" value="NZ_VDMB01000011.1"/>
</dbReference>
<sequence length="198" mass="23044">MLEAIAIKLVSVFAGFLFEQALMAGDKIQIEGAPAWYYEEKNPGYLYVFTYRDGGLEMLEPLQGDLCVKMEERIQEIVDNVVYKNFRHLSDPAEKELVRQFRHDRDLNLFVKSHIRIDRITQEDERDAGFIRQARKARVFGAAILPKKALLEYQTERVNRLQQSISKERARKGFEALDRAFEDDEMDDVARELEALSP</sequence>
<reference evidence="1 2" key="1">
    <citation type="submission" date="2019-06" db="EMBL/GenBank/DDBJ databases">
        <title>Desulfobotulus mexicanus sp. nov., a novel sulfate-reducing bacterium isolated from the sediment of an alkaline crater lake in Mexico.</title>
        <authorList>
            <person name="Hirschler-Rea A."/>
        </authorList>
    </citation>
    <scope>NUCLEOTIDE SEQUENCE [LARGE SCALE GENOMIC DNA]</scope>
    <source>
        <strain evidence="1 2">PAR22N</strain>
    </source>
</reference>
<comment type="caution">
    <text evidence="1">The sequence shown here is derived from an EMBL/GenBank/DDBJ whole genome shotgun (WGS) entry which is preliminary data.</text>
</comment>